<protein>
    <submittedName>
        <fullName evidence="3">Uncharacterized protein</fullName>
    </submittedName>
</protein>
<sequence length="662" mass="78410">MKKTQQVDDIATAPKSSPHKSKAKIEKRNERTTGTVLSEVTLNIGDPQDYGNLSVRKRDAEDIEVICEKEQENIRETTKISQVEMQSSDRSDSRDVTPMREKADVEGHLKEERRDSSGEAAVVVDKNRSSSKPQKVLHADENTECTVRKEYEQNECQNCKNMQSEIKSLTAKMRELQNKFKQRLKKQRFTIESLWRKEKDEEVRKHPTKSKEIIEDENQWKASCEELEGQFEELQKEMIIQIECYQKKVEENCSEKEQLEMELIKADEEISNLEKVKNEAEKENSRLQSTIQEMCNNSAKEFEEQKIKIMQSIELNQKEKEELYHSSEAMVSQLELMLKQTCDDNAKLRVHLEKVDGILESSKLGQEEFHQQLKKKLNELLKKFKNEATSSELTGISEENIRYTVDNFEAMIGTILEENPSFHSLAERLAVFIEAKIKDENEQKKPPESRIQKRWDESQRAKALMVLLNFKRTSRKEIYSMLEQFKKIQEKELSESIQKIMSYLENTEQGIVDSLIRRIENMSDTVALMNRKKCNLQKIEQGLDYYIALIRIFFNRMNKSRSKVRWEKRKSEMEILRKENRKLKEVCRHLSDGYMEIEKRIRNMEKQEEKFRYSMFMSRMDRNMRMRISEDKENEQYPERPVSREQREGTSENEQTIMNELS</sequence>
<proteinExistence type="predicted"/>
<feature type="compositionally biased region" description="Polar residues" evidence="2">
    <location>
        <begin position="652"/>
        <end position="662"/>
    </location>
</feature>
<keyword evidence="4" id="KW-1185">Reference proteome</keyword>
<dbReference type="OMA" id="NCKLKED"/>
<organism evidence="3 4">
    <name type="scientific">Onchocerca volvulus</name>
    <dbReference type="NCBI Taxonomy" id="6282"/>
    <lineage>
        <taxon>Eukaryota</taxon>
        <taxon>Metazoa</taxon>
        <taxon>Ecdysozoa</taxon>
        <taxon>Nematoda</taxon>
        <taxon>Chromadorea</taxon>
        <taxon>Rhabditida</taxon>
        <taxon>Spirurina</taxon>
        <taxon>Spiruromorpha</taxon>
        <taxon>Filarioidea</taxon>
        <taxon>Onchocercidae</taxon>
        <taxon>Onchocerca</taxon>
    </lineage>
</organism>
<accession>A0A8R1XUA9</accession>
<feature type="region of interest" description="Disordered" evidence="2">
    <location>
        <begin position="628"/>
        <end position="662"/>
    </location>
</feature>
<dbReference type="AlphaFoldDB" id="A0A8R1XUA9"/>
<feature type="compositionally biased region" description="Basic and acidic residues" evidence="2">
    <location>
        <begin position="87"/>
        <end position="117"/>
    </location>
</feature>
<reference evidence="4" key="1">
    <citation type="submission" date="2013-10" db="EMBL/GenBank/DDBJ databases">
        <title>Genome sequencing of Onchocerca volvulus.</title>
        <authorList>
            <person name="Cotton J."/>
            <person name="Tsai J."/>
            <person name="Stanley E."/>
            <person name="Tracey A."/>
            <person name="Holroyd N."/>
            <person name="Lustigman S."/>
            <person name="Berriman M."/>
        </authorList>
    </citation>
    <scope>NUCLEOTIDE SEQUENCE</scope>
</reference>
<evidence type="ECO:0000313" key="3">
    <source>
        <dbReference type="EnsemblMetazoa" id="OVOC12114.1"/>
    </source>
</evidence>
<evidence type="ECO:0000313" key="4">
    <source>
        <dbReference type="Proteomes" id="UP000024404"/>
    </source>
</evidence>
<evidence type="ECO:0000256" key="2">
    <source>
        <dbReference type="SAM" id="MobiDB-lite"/>
    </source>
</evidence>
<feature type="region of interest" description="Disordered" evidence="2">
    <location>
        <begin position="77"/>
        <end position="139"/>
    </location>
</feature>
<feature type="coiled-coil region" evidence="1">
    <location>
        <begin position="159"/>
        <end position="186"/>
    </location>
</feature>
<dbReference type="Proteomes" id="UP000024404">
    <property type="component" value="Unassembled WGS sequence"/>
</dbReference>
<name>A0A8R1XUA9_ONCVO</name>
<dbReference type="EnsemblMetazoa" id="OVOC12114.1">
    <property type="protein sequence ID" value="OVOC12114.1"/>
    <property type="gene ID" value="WBGene00248923"/>
</dbReference>
<evidence type="ECO:0000256" key="1">
    <source>
        <dbReference type="SAM" id="Coils"/>
    </source>
</evidence>
<dbReference type="EMBL" id="CMVM020000396">
    <property type="status" value="NOT_ANNOTATED_CDS"/>
    <property type="molecule type" value="Genomic_DNA"/>
</dbReference>
<feature type="region of interest" description="Disordered" evidence="2">
    <location>
        <begin position="1"/>
        <end position="34"/>
    </location>
</feature>
<feature type="coiled-coil region" evidence="1">
    <location>
        <begin position="217"/>
        <end position="297"/>
    </location>
</feature>
<feature type="compositionally biased region" description="Basic and acidic residues" evidence="2">
    <location>
        <begin position="628"/>
        <end position="650"/>
    </location>
</feature>
<feature type="coiled-coil region" evidence="1">
    <location>
        <begin position="367"/>
        <end position="394"/>
    </location>
</feature>
<reference evidence="3" key="2">
    <citation type="submission" date="2022-06" db="UniProtKB">
        <authorList>
            <consortium name="EnsemblMetazoa"/>
        </authorList>
    </citation>
    <scope>IDENTIFICATION</scope>
</reference>
<keyword evidence="1" id="KW-0175">Coiled coil</keyword>